<protein>
    <submittedName>
        <fullName evidence="1">Uncharacterized protein</fullName>
    </submittedName>
</protein>
<dbReference type="Proteomes" id="UP000887013">
    <property type="component" value="Unassembled WGS sequence"/>
</dbReference>
<comment type="caution">
    <text evidence="1">The sequence shown here is derived from an EMBL/GenBank/DDBJ whole genome shotgun (WGS) entry which is preliminary data.</text>
</comment>
<reference evidence="1" key="1">
    <citation type="submission" date="2020-08" db="EMBL/GenBank/DDBJ databases">
        <title>Multicomponent nature underlies the extraordinary mechanical properties of spider dragline silk.</title>
        <authorList>
            <person name="Kono N."/>
            <person name="Nakamura H."/>
            <person name="Mori M."/>
            <person name="Yoshida Y."/>
            <person name="Ohtoshi R."/>
            <person name="Malay A.D."/>
            <person name="Moran D.A.P."/>
            <person name="Tomita M."/>
            <person name="Numata K."/>
            <person name="Arakawa K."/>
        </authorList>
    </citation>
    <scope>NUCLEOTIDE SEQUENCE</scope>
</reference>
<evidence type="ECO:0000313" key="1">
    <source>
        <dbReference type="EMBL" id="GFS89504.1"/>
    </source>
</evidence>
<proteinExistence type="predicted"/>
<keyword evidence="2" id="KW-1185">Reference proteome</keyword>
<organism evidence="1 2">
    <name type="scientific">Nephila pilipes</name>
    <name type="common">Giant wood spider</name>
    <name type="synonym">Nephila maculata</name>
    <dbReference type="NCBI Taxonomy" id="299642"/>
    <lineage>
        <taxon>Eukaryota</taxon>
        <taxon>Metazoa</taxon>
        <taxon>Ecdysozoa</taxon>
        <taxon>Arthropoda</taxon>
        <taxon>Chelicerata</taxon>
        <taxon>Arachnida</taxon>
        <taxon>Araneae</taxon>
        <taxon>Araneomorphae</taxon>
        <taxon>Entelegynae</taxon>
        <taxon>Araneoidea</taxon>
        <taxon>Nephilidae</taxon>
        <taxon>Nephila</taxon>
    </lineage>
</organism>
<gene>
    <name evidence="1" type="ORF">NPIL_109851</name>
</gene>
<name>A0A8X6T9B2_NEPPI</name>
<sequence>MSSFFIVEDVSITVLNSSDREGNVRDETPVVRNLSTGIKGESYDCRISIDTDDPVQTERNGNAYNQNKANDFLRERANDLHELDQIHEAVSIEFEQYSQSYPNNRWVIGYPQMLV</sequence>
<dbReference type="AlphaFoldDB" id="A0A8X6T9B2"/>
<accession>A0A8X6T9B2</accession>
<dbReference type="EMBL" id="BMAW01099345">
    <property type="protein sequence ID" value="GFS89504.1"/>
    <property type="molecule type" value="Genomic_DNA"/>
</dbReference>
<evidence type="ECO:0000313" key="2">
    <source>
        <dbReference type="Proteomes" id="UP000887013"/>
    </source>
</evidence>